<dbReference type="NCBIfam" id="TIGR02142">
    <property type="entry name" value="modC_ABC"/>
    <property type="match status" value="1"/>
</dbReference>
<evidence type="ECO:0000256" key="6">
    <source>
        <dbReference type="ARBA" id="ARBA00022840"/>
    </source>
</evidence>
<gene>
    <name evidence="12" type="ORF">FHR99_000651</name>
</gene>
<dbReference type="Gene3D" id="3.40.50.300">
    <property type="entry name" value="P-loop containing nucleotide triphosphate hydrolases"/>
    <property type="match status" value="1"/>
</dbReference>
<dbReference type="PROSITE" id="PS00211">
    <property type="entry name" value="ABC_TRANSPORTER_1"/>
    <property type="match status" value="1"/>
</dbReference>
<proteinExistence type="predicted"/>
<dbReference type="Proteomes" id="UP000537130">
    <property type="component" value="Unassembled WGS sequence"/>
</dbReference>
<dbReference type="EMBL" id="JACHWY010000001">
    <property type="protein sequence ID" value="MBB3046415.1"/>
    <property type="molecule type" value="Genomic_DNA"/>
</dbReference>
<dbReference type="Pfam" id="PF00005">
    <property type="entry name" value="ABC_tran"/>
    <property type="match status" value="1"/>
</dbReference>
<evidence type="ECO:0000313" key="13">
    <source>
        <dbReference type="Proteomes" id="UP000537130"/>
    </source>
</evidence>
<dbReference type="SMART" id="SM00382">
    <property type="entry name" value="AAA"/>
    <property type="match status" value="1"/>
</dbReference>
<feature type="domain" description="ABC transporter" evidence="10">
    <location>
        <begin position="2"/>
        <end position="236"/>
    </location>
</feature>
<dbReference type="InterPro" id="IPR004606">
    <property type="entry name" value="Mop_domain"/>
</dbReference>
<keyword evidence="7" id="KW-1278">Translocase</keyword>
<sequence>MNKSNGLIARFQQSFSGGFNLDVDLTLPDRGITAIYGASGSGKTTLLRCIAGLQRAQSGFLSLNGLVWQDAQRFVPTHQRALGYVFQEASLFSHLDVQGNLDFARRRSRNRDQDYLKNVVAMMGIEPLLKRSTAALSGGERQRVAIARALLSQPKLLLLDEPLAALDTSRREEILPYLERLHEEFEAPVLYVSHSLDEITRLADQLVVVENGRVEANEALSIALTRTELSISQHDDAGVILEARVVERDDQWHLIRAAFTGDSLWVRDNGDSLDTALRIRVLARDVSLALEEPGASSIVNRLKAEVEAIDETADSAMALVTLKLAGENRLLARLTRRSVHSLELCVGRPVWAQVKSVAVLR</sequence>
<dbReference type="InterPro" id="IPR003593">
    <property type="entry name" value="AAA+_ATPase"/>
</dbReference>
<dbReference type="GO" id="GO:0016020">
    <property type="term" value="C:membrane"/>
    <property type="evidence" value="ECO:0007669"/>
    <property type="project" value="InterPro"/>
</dbReference>
<keyword evidence="6 12" id="KW-0067">ATP-binding</keyword>
<evidence type="ECO:0000256" key="5">
    <source>
        <dbReference type="ARBA" id="ARBA00022741"/>
    </source>
</evidence>
<dbReference type="GO" id="GO:0140359">
    <property type="term" value="F:ABC-type transporter activity"/>
    <property type="evidence" value="ECO:0007669"/>
    <property type="project" value="InterPro"/>
</dbReference>
<dbReference type="PANTHER" id="PTHR43514:SF10">
    <property type="entry name" value="MOLYBDENUM IMPORT ATP-BINDING PROTEIN MODC 2"/>
    <property type="match status" value="1"/>
</dbReference>
<evidence type="ECO:0000256" key="8">
    <source>
        <dbReference type="ARBA" id="ARBA00023136"/>
    </source>
</evidence>
<protein>
    <submittedName>
        <fullName evidence="12">Molybdate transport system ATP-binding protein</fullName>
    </submittedName>
</protein>
<dbReference type="Gene3D" id="2.40.50.100">
    <property type="match status" value="1"/>
</dbReference>
<dbReference type="PANTHER" id="PTHR43514">
    <property type="entry name" value="ABC TRANSPORTER I FAMILY MEMBER 10"/>
    <property type="match status" value="1"/>
</dbReference>
<dbReference type="InterPro" id="IPR027417">
    <property type="entry name" value="P-loop_NTPase"/>
</dbReference>
<evidence type="ECO:0000256" key="2">
    <source>
        <dbReference type="ARBA" id="ARBA00022475"/>
    </source>
</evidence>
<dbReference type="PROSITE" id="PS51866">
    <property type="entry name" value="MOP"/>
    <property type="match status" value="1"/>
</dbReference>
<dbReference type="SUPFAM" id="SSF50331">
    <property type="entry name" value="MOP-like"/>
    <property type="match status" value="1"/>
</dbReference>
<dbReference type="InterPro" id="IPR003439">
    <property type="entry name" value="ABC_transporter-like_ATP-bd"/>
</dbReference>
<dbReference type="InterPro" id="IPR005116">
    <property type="entry name" value="Transp-assoc_OB_typ1"/>
</dbReference>
<keyword evidence="8" id="KW-0472">Membrane</keyword>
<dbReference type="InterPro" id="IPR008995">
    <property type="entry name" value="Mo/tungstate-bd_C_term_dom"/>
</dbReference>
<dbReference type="Pfam" id="PF03459">
    <property type="entry name" value="TOBE"/>
    <property type="match status" value="1"/>
</dbReference>
<keyword evidence="13" id="KW-1185">Reference proteome</keyword>
<dbReference type="GO" id="GO:0016887">
    <property type="term" value="F:ATP hydrolysis activity"/>
    <property type="evidence" value="ECO:0007669"/>
    <property type="project" value="InterPro"/>
</dbReference>
<evidence type="ECO:0000256" key="3">
    <source>
        <dbReference type="ARBA" id="ARBA00022505"/>
    </source>
</evidence>
<comment type="caution">
    <text evidence="12">The sequence shown here is derived from an EMBL/GenBank/DDBJ whole genome shotgun (WGS) entry which is preliminary data.</text>
</comment>
<dbReference type="InterPro" id="IPR017871">
    <property type="entry name" value="ABC_transporter-like_CS"/>
</dbReference>
<organism evidence="12 13">
    <name type="scientific">Litorivivens lipolytica</name>
    <dbReference type="NCBI Taxonomy" id="1524264"/>
    <lineage>
        <taxon>Bacteria</taxon>
        <taxon>Pseudomonadati</taxon>
        <taxon>Pseudomonadota</taxon>
        <taxon>Gammaproteobacteria</taxon>
        <taxon>Litorivivens</taxon>
    </lineage>
</organism>
<keyword evidence="5" id="KW-0547">Nucleotide-binding</keyword>
<keyword evidence="2" id="KW-1003">Cell membrane</keyword>
<accession>A0A7W4Z5Z4</accession>
<name>A0A7W4Z5Z4_9GAMM</name>
<dbReference type="InterPro" id="IPR050334">
    <property type="entry name" value="Molybdenum_import_ModC"/>
</dbReference>
<dbReference type="PROSITE" id="PS50893">
    <property type="entry name" value="ABC_TRANSPORTER_2"/>
    <property type="match status" value="1"/>
</dbReference>
<evidence type="ECO:0000259" key="10">
    <source>
        <dbReference type="PROSITE" id="PS50893"/>
    </source>
</evidence>
<evidence type="ECO:0000256" key="9">
    <source>
        <dbReference type="PROSITE-ProRule" id="PRU01213"/>
    </source>
</evidence>
<evidence type="ECO:0000259" key="11">
    <source>
        <dbReference type="PROSITE" id="PS51866"/>
    </source>
</evidence>
<dbReference type="SUPFAM" id="SSF52540">
    <property type="entry name" value="P-loop containing nucleoside triphosphate hydrolases"/>
    <property type="match status" value="1"/>
</dbReference>
<dbReference type="AlphaFoldDB" id="A0A7W4Z5Z4"/>
<keyword evidence="1" id="KW-0813">Transport</keyword>
<dbReference type="GO" id="GO:0015098">
    <property type="term" value="F:molybdate ion transmembrane transporter activity"/>
    <property type="evidence" value="ECO:0007669"/>
    <property type="project" value="InterPro"/>
</dbReference>
<evidence type="ECO:0000313" key="12">
    <source>
        <dbReference type="EMBL" id="MBB3046415.1"/>
    </source>
</evidence>
<dbReference type="InterPro" id="IPR011868">
    <property type="entry name" value="ModC_ABC_ATP-bd"/>
</dbReference>
<dbReference type="RefSeq" id="WP_343067357.1">
    <property type="nucleotide sequence ID" value="NZ_JACHWY010000001.1"/>
</dbReference>
<keyword evidence="3 9" id="KW-0500">Molybdenum</keyword>
<keyword evidence="4" id="KW-0997">Cell inner membrane</keyword>
<evidence type="ECO:0000256" key="7">
    <source>
        <dbReference type="ARBA" id="ARBA00022967"/>
    </source>
</evidence>
<feature type="domain" description="Mop" evidence="11">
    <location>
        <begin position="295"/>
        <end position="361"/>
    </location>
</feature>
<reference evidence="12 13" key="1">
    <citation type="submission" date="2020-08" db="EMBL/GenBank/DDBJ databases">
        <title>Genomic Encyclopedia of Type Strains, Phase III (KMG-III): the genomes of soil and plant-associated and newly described type strains.</title>
        <authorList>
            <person name="Whitman W."/>
        </authorList>
    </citation>
    <scope>NUCLEOTIDE SEQUENCE [LARGE SCALE GENOMIC DNA]</scope>
    <source>
        <strain evidence="12 13">CECT 8654</strain>
    </source>
</reference>
<dbReference type="GO" id="GO:0005524">
    <property type="term" value="F:ATP binding"/>
    <property type="evidence" value="ECO:0007669"/>
    <property type="project" value="UniProtKB-KW"/>
</dbReference>
<evidence type="ECO:0000256" key="1">
    <source>
        <dbReference type="ARBA" id="ARBA00022448"/>
    </source>
</evidence>
<evidence type="ECO:0000256" key="4">
    <source>
        <dbReference type="ARBA" id="ARBA00022519"/>
    </source>
</evidence>